<accession>A0A315XTW0</accession>
<dbReference type="Pfam" id="PF08238">
    <property type="entry name" value="Sel1"/>
    <property type="match status" value="4"/>
</dbReference>
<protein>
    <recommendedName>
        <fullName evidence="3">TPR repeat</fullName>
    </recommendedName>
</protein>
<dbReference type="RefSeq" id="WP_109727968.1">
    <property type="nucleotide sequence ID" value="NZ_QGDI01000018.1"/>
</dbReference>
<dbReference type="PANTHER" id="PTHR11102">
    <property type="entry name" value="SEL-1-LIKE PROTEIN"/>
    <property type="match status" value="1"/>
</dbReference>
<name>A0A315XTW0_RUMFL</name>
<comment type="caution">
    <text evidence="1">The sequence shown here is derived from an EMBL/GenBank/DDBJ whole genome shotgun (WGS) entry which is preliminary data.</text>
</comment>
<evidence type="ECO:0000313" key="2">
    <source>
        <dbReference type="Proteomes" id="UP000245720"/>
    </source>
</evidence>
<dbReference type="EMBL" id="QGDI01000018">
    <property type="protein sequence ID" value="PWJ09872.1"/>
    <property type="molecule type" value="Genomic_DNA"/>
</dbReference>
<dbReference type="InterPro" id="IPR006597">
    <property type="entry name" value="Sel1-like"/>
</dbReference>
<dbReference type="SMART" id="SM00671">
    <property type="entry name" value="SEL1"/>
    <property type="match status" value="4"/>
</dbReference>
<dbReference type="PANTHER" id="PTHR11102:SF160">
    <property type="entry name" value="ERAD-ASSOCIATED E3 UBIQUITIN-PROTEIN LIGASE COMPONENT HRD3"/>
    <property type="match status" value="1"/>
</dbReference>
<dbReference type="InterPro" id="IPR050767">
    <property type="entry name" value="Sel1_AlgK"/>
</dbReference>
<dbReference type="OrthoDB" id="1775746at2"/>
<dbReference type="Pfam" id="PF18555">
    <property type="entry name" value="MobL"/>
    <property type="match status" value="1"/>
</dbReference>
<evidence type="ECO:0008006" key="3">
    <source>
        <dbReference type="Google" id="ProtNLM"/>
    </source>
</evidence>
<dbReference type="InterPro" id="IPR041073">
    <property type="entry name" value="MobL"/>
</dbReference>
<dbReference type="Proteomes" id="UP000245720">
    <property type="component" value="Unassembled WGS sequence"/>
</dbReference>
<evidence type="ECO:0000313" key="1">
    <source>
        <dbReference type="EMBL" id="PWJ09872.1"/>
    </source>
</evidence>
<dbReference type="InterPro" id="IPR011990">
    <property type="entry name" value="TPR-like_helical_dom_sf"/>
</dbReference>
<dbReference type="NCBIfam" id="NF041499">
    <property type="entry name" value="MobP3"/>
    <property type="match status" value="1"/>
</dbReference>
<proteinExistence type="predicted"/>
<gene>
    <name evidence="1" type="ORF">IE37_03306</name>
</gene>
<organism evidence="1 2">
    <name type="scientific">Ruminococcus flavefaciens</name>
    <dbReference type="NCBI Taxonomy" id="1265"/>
    <lineage>
        <taxon>Bacteria</taxon>
        <taxon>Bacillati</taxon>
        <taxon>Bacillota</taxon>
        <taxon>Clostridia</taxon>
        <taxon>Eubacteriales</taxon>
        <taxon>Oscillospiraceae</taxon>
        <taxon>Ruminococcus</taxon>
    </lineage>
</organism>
<dbReference type="SUPFAM" id="SSF81901">
    <property type="entry name" value="HCP-like"/>
    <property type="match status" value="1"/>
</dbReference>
<dbReference type="InterPro" id="IPR048102">
    <property type="entry name" value="MobP3"/>
</dbReference>
<dbReference type="AlphaFoldDB" id="A0A315XTW0"/>
<dbReference type="Gene3D" id="1.25.40.10">
    <property type="entry name" value="Tetratricopeptide repeat domain"/>
    <property type="match status" value="1"/>
</dbReference>
<sequence length="700" mass="80810">MAQLIVSSRYLKSGKRGKTKRRNFTKYIATRESVEKRPQNTGKTTANQKQLIAELIKEFPMAKQYLEYTDYTKNPSSENASELISTIIERHADVIGNRRNFVGYVANRPGAERRGEHGLFNGSDEPIDLNAVANEVAEHPGYVWTHVVSLRREDAVRLGYTNSDMWRELVKRHIDDIAKAQNIPLANMKWYAAFHDTTHHPHIHLIVYSSDPRQGYLTKEGMAAIRSAFANDIFHEDMKSIYQEQTLTRDELKALSEDQMSEILSQIGSGVVDERLVTKVRELNAQLQSIGGKKLYGYLPKEIKQTVDDIFFLLLQNEDIQKLYDKWCEFEKAKYKMYTQKDKELPKLAENKEFRSVKNMIIRKVVNMIEIPDIEPEETHDDIEEDTDISFADDYEYVDTEENDSNYYFKWSDEYKAASRILKSQYPTDDEKAEALAVMKSEAEKGNVLAIYDMGRYSTDDETVKRYFATALAGFIDIAPKANKMSSYFQYRIGKMYLYGCGTEKAPDIAFKWLEKSAVADNKYAQYMLGKMYFNGEYIPADYDKAEKYLSAAASANNSHAIYQLAKLYLTQEKYDVIKAVRLFESIADDNSWASYWLGRIYLFGKDGIASDREKALEWLTKSASEGNEYAERLINYDNGHNYMISNTIVSLLVDFGRIIEEDNARSRRRVSHKVDKKLMRIIQKKKQELGVKPGGIEMY</sequence>
<reference evidence="1 2" key="1">
    <citation type="submission" date="2018-05" db="EMBL/GenBank/DDBJ databases">
        <title>The Hungate 1000. A catalogue of reference genomes from the rumen microbiome.</title>
        <authorList>
            <person name="Kelly W."/>
        </authorList>
    </citation>
    <scope>NUCLEOTIDE SEQUENCE [LARGE SCALE GENOMIC DNA]</scope>
    <source>
        <strain evidence="1 2">SAb67</strain>
    </source>
</reference>